<dbReference type="PRINTS" id="PR00598">
    <property type="entry name" value="HTHMARR"/>
</dbReference>
<dbReference type="Pfam" id="PF12802">
    <property type="entry name" value="MarR_2"/>
    <property type="match status" value="1"/>
</dbReference>
<dbReference type="Gene3D" id="1.10.10.10">
    <property type="entry name" value="Winged helix-like DNA-binding domain superfamily/Winged helix DNA-binding domain"/>
    <property type="match status" value="1"/>
</dbReference>
<dbReference type="STRING" id="1121290.CLAOCE_09670"/>
<protein>
    <submittedName>
        <fullName evidence="5">DNA-binding transcriptional repressor MarR</fullName>
    </submittedName>
</protein>
<dbReference type="OrthoDB" id="5461037at2"/>
<dbReference type="SMART" id="SM00347">
    <property type="entry name" value="HTH_MARR"/>
    <property type="match status" value="1"/>
</dbReference>
<evidence type="ECO:0000313" key="6">
    <source>
        <dbReference type="Proteomes" id="UP000175744"/>
    </source>
</evidence>
<evidence type="ECO:0000256" key="1">
    <source>
        <dbReference type="ARBA" id="ARBA00023015"/>
    </source>
</evidence>
<dbReference type="PANTHER" id="PTHR42756:SF1">
    <property type="entry name" value="TRANSCRIPTIONAL REPRESSOR OF EMRAB OPERON"/>
    <property type="match status" value="1"/>
</dbReference>
<dbReference type="RefSeq" id="WP_070109908.1">
    <property type="nucleotide sequence ID" value="NZ_LZFO01000010.1"/>
</dbReference>
<keyword evidence="2 5" id="KW-0238">DNA-binding</keyword>
<dbReference type="Proteomes" id="UP000175744">
    <property type="component" value="Unassembled WGS sequence"/>
</dbReference>
<proteinExistence type="predicted"/>
<organism evidence="5 6">
    <name type="scientific">Clostridium acetireducens DSM 10703</name>
    <dbReference type="NCBI Taxonomy" id="1121290"/>
    <lineage>
        <taxon>Bacteria</taxon>
        <taxon>Bacillati</taxon>
        <taxon>Bacillota</taxon>
        <taxon>Clostridia</taxon>
        <taxon>Eubacteriales</taxon>
        <taxon>Clostridiaceae</taxon>
        <taxon>Clostridium</taxon>
    </lineage>
</organism>
<dbReference type="PROSITE" id="PS50995">
    <property type="entry name" value="HTH_MARR_2"/>
    <property type="match status" value="1"/>
</dbReference>
<dbReference type="PATRIC" id="fig|1121290.3.peg.971"/>
<reference evidence="5 6" key="1">
    <citation type="submission" date="2016-06" db="EMBL/GenBank/DDBJ databases">
        <title>Genome sequence of Clostridium acetireducens DSM 10703.</title>
        <authorList>
            <person name="Poehlein A."/>
            <person name="Fluechter S."/>
            <person name="Duerre P."/>
            <person name="Daniel R."/>
        </authorList>
    </citation>
    <scope>NUCLEOTIDE SEQUENCE [LARGE SCALE GENOMIC DNA]</scope>
    <source>
        <strain evidence="5 6">DSM 10703</strain>
    </source>
</reference>
<sequence length="160" mass="18405">MKGKINNILNELLVDTFNDIVTIEQKALQSGIFKDLSVTEIHTIDAIGMYGSRTMSEVSADLDITMGTLTTAINHLVRKEYVERKRSELDRRIVKIKLTKKGKLAYRIHEKFHSDMINATIESLTEEEERVLVKSLEKLNIFFKSKYNLKSKSKKGEKND</sequence>
<dbReference type="InterPro" id="IPR036390">
    <property type="entry name" value="WH_DNA-bd_sf"/>
</dbReference>
<dbReference type="PANTHER" id="PTHR42756">
    <property type="entry name" value="TRANSCRIPTIONAL REGULATOR, MARR"/>
    <property type="match status" value="1"/>
</dbReference>
<accession>A0A1E8EZT2</accession>
<evidence type="ECO:0000259" key="4">
    <source>
        <dbReference type="PROSITE" id="PS50995"/>
    </source>
</evidence>
<dbReference type="InterPro" id="IPR000835">
    <property type="entry name" value="HTH_MarR-typ"/>
</dbReference>
<keyword evidence="3" id="KW-0804">Transcription</keyword>
<keyword evidence="1" id="KW-0805">Transcription regulation</keyword>
<dbReference type="GO" id="GO:0003700">
    <property type="term" value="F:DNA-binding transcription factor activity"/>
    <property type="evidence" value="ECO:0007669"/>
    <property type="project" value="InterPro"/>
</dbReference>
<dbReference type="EMBL" id="LZFO01000010">
    <property type="protein sequence ID" value="OFI06625.1"/>
    <property type="molecule type" value="Genomic_DNA"/>
</dbReference>
<feature type="domain" description="HTH marR-type" evidence="4">
    <location>
        <begin position="1"/>
        <end position="141"/>
    </location>
</feature>
<gene>
    <name evidence="5" type="ORF">CLOACE_09670</name>
</gene>
<evidence type="ECO:0000256" key="3">
    <source>
        <dbReference type="ARBA" id="ARBA00023163"/>
    </source>
</evidence>
<name>A0A1E8EZT2_9CLOT</name>
<keyword evidence="6" id="KW-1185">Reference proteome</keyword>
<dbReference type="SUPFAM" id="SSF46785">
    <property type="entry name" value="Winged helix' DNA-binding domain"/>
    <property type="match status" value="1"/>
</dbReference>
<evidence type="ECO:0000313" key="5">
    <source>
        <dbReference type="EMBL" id="OFI06625.1"/>
    </source>
</evidence>
<dbReference type="InterPro" id="IPR036388">
    <property type="entry name" value="WH-like_DNA-bd_sf"/>
</dbReference>
<evidence type="ECO:0000256" key="2">
    <source>
        <dbReference type="ARBA" id="ARBA00023125"/>
    </source>
</evidence>
<dbReference type="GO" id="GO:0003677">
    <property type="term" value="F:DNA binding"/>
    <property type="evidence" value="ECO:0007669"/>
    <property type="project" value="UniProtKB-KW"/>
</dbReference>
<dbReference type="AlphaFoldDB" id="A0A1E8EZT2"/>
<comment type="caution">
    <text evidence="5">The sequence shown here is derived from an EMBL/GenBank/DDBJ whole genome shotgun (WGS) entry which is preliminary data.</text>
</comment>